<name>A0ABS7DQS5_9FIRM</name>
<proteinExistence type="inferred from homology"/>
<dbReference type="EMBL" id="JAGFNZ010000005">
    <property type="protein sequence ID" value="MBW7573655.1"/>
    <property type="molecule type" value="Genomic_DNA"/>
</dbReference>
<feature type="transmembrane region" description="Helical" evidence="9">
    <location>
        <begin position="85"/>
        <end position="103"/>
    </location>
</feature>
<comment type="pathway">
    <text evidence="9">Protein modification; lipoprotein biosynthesis (signal peptide cleavage).</text>
</comment>
<feature type="active site" evidence="9">
    <location>
        <position position="128"/>
    </location>
</feature>
<reference evidence="12 13" key="1">
    <citation type="submission" date="2021-03" db="EMBL/GenBank/DDBJ databases">
        <title>Caproiciproducens sp. nov. isolated from feces of cow.</title>
        <authorList>
            <person name="Choi J.-Y."/>
        </authorList>
    </citation>
    <scope>NUCLEOTIDE SEQUENCE [LARGE SCALE GENOMIC DNA]</scope>
    <source>
        <strain evidence="12 13">AGMB10547</strain>
    </source>
</reference>
<keyword evidence="13" id="KW-1185">Reference proteome</keyword>
<sequence length="159" mass="17769">MAIIALLLAAAAVAADQILKLLVTSNLQPNSGFNVIDGFFKIFYIQNRGAAFGMLQNQRWFFILVTLSISAVIIYALFKYRQHNFFSYAASVLIIGGGIGNLIDRVLYGYVVDYIYVTFFPPIFNFADCCVTVGTVFLIIHILFFSDLNSNAEKVIRSK</sequence>
<evidence type="ECO:0000256" key="7">
    <source>
        <dbReference type="ARBA" id="ARBA00022989"/>
    </source>
</evidence>
<evidence type="ECO:0000313" key="12">
    <source>
        <dbReference type="EMBL" id="MBW7573655.1"/>
    </source>
</evidence>
<evidence type="ECO:0000313" key="13">
    <source>
        <dbReference type="Proteomes" id="UP000719942"/>
    </source>
</evidence>
<accession>A0ABS7DQS5</accession>
<comment type="caution">
    <text evidence="12">The sequence shown here is derived from an EMBL/GenBank/DDBJ whole genome shotgun (WGS) entry which is preliminary data.</text>
</comment>
<keyword evidence="4 9" id="KW-0812">Transmembrane</keyword>
<dbReference type="PANTHER" id="PTHR33695">
    <property type="entry name" value="LIPOPROTEIN SIGNAL PEPTIDASE"/>
    <property type="match status" value="1"/>
</dbReference>
<dbReference type="Pfam" id="PF01252">
    <property type="entry name" value="Peptidase_A8"/>
    <property type="match status" value="1"/>
</dbReference>
<feature type="transmembrane region" description="Helical" evidence="9">
    <location>
        <begin position="123"/>
        <end position="145"/>
    </location>
</feature>
<dbReference type="PANTHER" id="PTHR33695:SF1">
    <property type="entry name" value="LIPOPROTEIN SIGNAL PEPTIDASE"/>
    <property type="match status" value="1"/>
</dbReference>
<protein>
    <recommendedName>
        <fullName evidence="9">Lipoprotein signal peptidase</fullName>
        <ecNumber evidence="9">3.4.23.36</ecNumber>
    </recommendedName>
    <alternativeName>
        <fullName evidence="9">Prolipoprotein signal peptidase</fullName>
    </alternativeName>
    <alternativeName>
        <fullName evidence="9">Signal peptidase II</fullName>
        <shortName evidence="9">SPase II</shortName>
    </alternativeName>
</protein>
<comment type="catalytic activity">
    <reaction evidence="9 10">
        <text>Release of signal peptides from bacterial membrane prolipoproteins. Hydrolyzes -Xaa-Yaa-Zaa-|-(S,diacylglyceryl)Cys-, in which Xaa is hydrophobic (preferably Leu), and Yaa (Ala or Ser) and Zaa (Gly or Ala) have small, neutral side chains.</text>
        <dbReference type="EC" id="3.4.23.36"/>
    </reaction>
</comment>
<dbReference type="NCBIfam" id="TIGR00077">
    <property type="entry name" value="lspA"/>
    <property type="match status" value="1"/>
</dbReference>
<evidence type="ECO:0000256" key="9">
    <source>
        <dbReference type="HAMAP-Rule" id="MF_00161"/>
    </source>
</evidence>
<dbReference type="RefSeq" id="WP_219966054.1">
    <property type="nucleotide sequence ID" value="NZ_JAGFNZ010000005.1"/>
</dbReference>
<evidence type="ECO:0000256" key="3">
    <source>
        <dbReference type="ARBA" id="ARBA00022670"/>
    </source>
</evidence>
<evidence type="ECO:0000256" key="6">
    <source>
        <dbReference type="ARBA" id="ARBA00022801"/>
    </source>
</evidence>
<comment type="subcellular location">
    <subcellularLocation>
        <location evidence="9">Cell membrane</location>
        <topology evidence="9">Multi-pass membrane protein</topology>
    </subcellularLocation>
</comment>
<dbReference type="PRINTS" id="PR00781">
    <property type="entry name" value="LIPOSIGPTASE"/>
</dbReference>
<keyword evidence="8 9" id="KW-0472">Membrane</keyword>
<comment type="similarity">
    <text evidence="1 9 11">Belongs to the peptidase A8 family.</text>
</comment>
<dbReference type="PROSITE" id="PS00855">
    <property type="entry name" value="SPASE_II"/>
    <property type="match status" value="1"/>
</dbReference>
<evidence type="ECO:0000256" key="1">
    <source>
        <dbReference type="ARBA" id="ARBA00006139"/>
    </source>
</evidence>
<keyword evidence="2 9" id="KW-1003">Cell membrane</keyword>
<dbReference type="InterPro" id="IPR001872">
    <property type="entry name" value="Peptidase_A8"/>
</dbReference>
<gene>
    <name evidence="9 12" type="primary">lspA</name>
    <name evidence="12" type="ORF">J5W02_12625</name>
</gene>
<keyword evidence="3 9" id="KW-0645">Protease</keyword>
<evidence type="ECO:0000256" key="8">
    <source>
        <dbReference type="ARBA" id="ARBA00023136"/>
    </source>
</evidence>
<evidence type="ECO:0000256" key="11">
    <source>
        <dbReference type="RuleBase" id="RU004181"/>
    </source>
</evidence>
<dbReference type="Proteomes" id="UP000719942">
    <property type="component" value="Unassembled WGS sequence"/>
</dbReference>
<evidence type="ECO:0000256" key="10">
    <source>
        <dbReference type="RuleBase" id="RU000594"/>
    </source>
</evidence>
<evidence type="ECO:0000256" key="2">
    <source>
        <dbReference type="ARBA" id="ARBA00022475"/>
    </source>
</evidence>
<comment type="caution">
    <text evidence="9">Lacks conserved residue(s) required for the propagation of feature annotation.</text>
</comment>
<dbReference type="HAMAP" id="MF_00161">
    <property type="entry name" value="LspA"/>
    <property type="match status" value="1"/>
</dbReference>
<keyword evidence="5 9" id="KW-0064">Aspartyl protease</keyword>
<evidence type="ECO:0000256" key="5">
    <source>
        <dbReference type="ARBA" id="ARBA00022750"/>
    </source>
</evidence>
<comment type="function">
    <text evidence="9 10">This protein specifically catalyzes the removal of signal peptides from prolipoproteins.</text>
</comment>
<evidence type="ECO:0000256" key="4">
    <source>
        <dbReference type="ARBA" id="ARBA00022692"/>
    </source>
</evidence>
<dbReference type="EC" id="3.4.23.36" evidence="9"/>
<feature type="transmembrane region" description="Helical" evidence="9">
    <location>
        <begin position="60"/>
        <end position="78"/>
    </location>
</feature>
<keyword evidence="7 9" id="KW-1133">Transmembrane helix</keyword>
<feature type="active site" evidence="9">
    <location>
        <position position="113"/>
    </location>
</feature>
<organism evidence="12 13">
    <name type="scientific">Caproiciproducens faecalis</name>
    <dbReference type="NCBI Taxonomy" id="2820301"/>
    <lineage>
        <taxon>Bacteria</taxon>
        <taxon>Bacillati</taxon>
        <taxon>Bacillota</taxon>
        <taxon>Clostridia</taxon>
        <taxon>Eubacteriales</taxon>
        <taxon>Acutalibacteraceae</taxon>
        <taxon>Caproiciproducens</taxon>
    </lineage>
</organism>
<keyword evidence="6 9" id="KW-0378">Hydrolase</keyword>
<dbReference type="GO" id="GO:0004190">
    <property type="term" value="F:aspartic-type endopeptidase activity"/>
    <property type="evidence" value="ECO:0007669"/>
    <property type="project" value="UniProtKB-EC"/>
</dbReference>